<dbReference type="GO" id="GO:0016616">
    <property type="term" value="F:oxidoreductase activity, acting on the CH-OH group of donors, NAD or NADP as acceptor"/>
    <property type="evidence" value="ECO:0007669"/>
    <property type="project" value="InterPro"/>
</dbReference>
<dbReference type="Proteomes" id="UP000027265">
    <property type="component" value="Unassembled WGS sequence"/>
</dbReference>
<dbReference type="GO" id="GO:0006694">
    <property type="term" value="P:steroid biosynthetic process"/>
    <property type="evidence" value="ECO:0007669"/>
    <property type="project" value="InterPro"/>
</dbReference>
<accession>A0A067QIE7</accession>
<dbReference type="OrthoDB" id="10058185at2759"/>
<sequence>MSVLAYPSILCGGIALYLSLLSRRLRTPHPSSHPELPPNPQELDAVSYAGVDMLKGIPAKPTHAGYAIIGGSGYVGTYIVRLLLLRGETTVRVIDLRPPREDILSHPSVSFVDADITKAESIKTALLAPFPSTGSPPTVIFHTAAIIRFWDRASYTWDLSHQINVIGTRNVLEAAKELPQGTILVYTSTADTAIPRTRFMRLSSDYGNYPWNKLVISDDDPPLTGAALSDCCYTRSKQLAEDLVVVCDGINALRIGILRPGYTIMGPNDRLITAALTMPTVPIFDEVYSHTNVCVWDIAAAHLVYEKALQDSPDAVRGQKFLVSGSGPAWRLRDTRNTVKHYSSRPLTFTPVPPLLIYILAHFIEAFLYLRYHILYPIYSLVYGTTPSLSPRWMDELLLLQPTTFAYMADVVIDDSRARKLLGYKPQWTTLQCIRYTVEQYESGKSGDASGLRSDSFHTTMSRSDIGKS</sequence>
<dbReference type="InterPro" id="IPR036291">
    <property type="entry name" value="NAD(P)-bd_dom_sf"/>
</dbReference>
<evidence type="ECO:0000313" key="5">
    <source>
        <dbReference type="Proteomes" id="UP000027265"/>
    </source>
</evidence>
<name>A0A067QIE7_9AGAM</name>
<dbReference type="AlphaFoldDB" id="A0A067QIE7"/>
<keyword evidence="5" id="KW-1185">Reference proteome</keyword>
<organism evidence="4 5">
    <name type="scientific">Jaapia argillacea MUCL 33604</name>
    <dbReference type="NCBI Taxonomy" id="933084"/>
    <lineage>
        <taxon>Eukaryota</taxon>
        <taxon>Fungi</taxon>
        <taxon>Dikarya</taxon>
        <taxon>Basidiomycota</taxon>
        <taxon>Agaricomycotina</taxon>
        <taxon>Agaricomycetes</taxon>
        <taxon>Agaricomycetidae</taxon>
        <taxon>Jaapiales</taxon>
        <taxon>Jaapiaceae</taxon>
        <taxon>Jaapia</taxon>
    </lineage>
</organism>
<feature type="region of interest" description="Disordered" evidence="2">
    <location>
        <begin position="444"/>
        <end position="469"/>
    </location>
</feature>
<dbReference type="HOGENOM" id="CLU_045580_1_0_1"/>
<dbReference type="InParanoid" id="A0A067QIE7"/>
<evidence type="ECO:0000256" key="1">
    <source>
        <dbReference type="ARBA" id="ARBA00009219"/>
    </source>
</evidence>
<comment type="similarity">
    <text evidence="1">Belongs to the 3-beta-HSD family.</text>
</comment>
<dbReference type="Pfam" id="PF01073">
    <property type="entry name" value="3Beta_HSD"/>
    <property type="match status" value="1"/>
</dbReference>
<evidence type="ECO:0000256" key="2">
    <source>
        <dbReference type="SAM" id="MobiDB-lite"/>
    </source>
</evidence>
<evidence type="ECO:0000313" key="4">
    <source>
        <dbReference type="EMBL" id="KDQ62376.1"/>
    </source>
</evidence>
<dbReference type="InterPro" id="IPR050177">
    <property type="entry name" value="Lipid_A_modif_metabolic_enz"/>
</dbReference>
<dbReference type="Gene3D" id="3.40.50.720">
    <property type="entry name" value="NAD(P)-binding Rossmann-like Domain"/>
    <property type="match status" value="1"/>
</dbReference>
<reference evidence="5" key="1">
    <citation type="journal article" date="2014" name="Proc. Natl. Acad. Sci. U.S.A.">
        <title>Extensive sampling of basidiomycete genomes demonstrates inadequacy of the white-rot/brown-rot paradigm for wood decay fungi.</title>
        <authorList>
            <person name="Riley R."/>
            <person name="Salamov A.A."/>
            <person name="Brown D.W."/>
            <person name="Nagy L.G."/>
            <person name="Floudas D."/>
            <person name="Held B.W."/>
            <person name="Levasseur A."/>
            <person name="Lombard V."/>
            <person name="Morin E."/>
            <person name="Otillar R."/>
            <person name="Lindquist E.A."/>
            <person name="Sun H."/>
            <person name="LaButti K.M."/>
            <person name="Schmutz J."/>
            <person name="Jabbour D."/>
            <person name="Luo H."/>
            <person name="Baker S.E."/>
            <person name="Pisabarro A.G."/>
            <person name="Walton J.D."/>
            <person name="Blanchette R.A."/>
            <person name="Henrissat B."/>
            <person name="Martin F."/>
            <person name="Cullen D."/>
            <person name="Hibbett D.S."/>
            <person name="Grigoriev I.V."/>
        </authorList>
    </citation>
    <scope>NUCLEOTIDE SEQUENCE [LARGE SCALE GENOMIC DNA]</scope>
    <source>
        <strain evidence="5">MUCL 33604</strain>
    </source>
</reference>
<dbReference type="STRING" id="933084.A0A067QIE7"/>
<dbReference type="SUPFAM" id="SSF51735">
    <property type="entry name" value="NAD(P)-binding Rossmann-fold domains"/>
    <property type="match status" value="1"/>
</dbReference>
<dbReference type="PANTHER" id="PTHR43245">
    <property type="entry name" value="BIFUNCTIONAL POLYMYXIN RESISTANCE PROTEIN ARNA"/>
    <property type="match status" value="1"/>
</dbReference>
<dbReference type="EMBL" id="KL197711">
    <property type="protein sequence ID" value="KDQ62376.1"/>
    <property type="molecule type" value="Genomic_DNA"/>
</dbReference>
<proteinExistence type="inferred from homology"/>
<evidence type="ECO:0000259" key="3">
    <source>
        <dbReference type="Pfam" id="PF01073"/>
    </source>
</evidence>
<dbReference type="InterPro" id="IPR002225">
    <property type="entry name" value="3Beta_OHSteriod_DH/Estase"/>
</dbReference>
<protein>
    <recommendedName>
        <fullName evidence="3">3-beta hydroxysteroid dehydrogenase/isomerase domain-containing protein</fullName>
    </recommendedName>
</protein>
<feature type="domain" description="3-beta hydroxysteroid dehydrogenase/isomerase" evidence="3">
    <location>
        <begin position="67"/>
        <end position="330"/>
    </location>
</feature>
<gene>
    <name evidence="4" type="ORF">JAAARDRAFT_122067</name>
</gene>